<dbReference type="EMBL" id="AOLP01000002">
    <property type="protein sequence ID" value="EMA08024.1"/>
    <property type="molecule type" value="Genomic_DNA"/>
</dbReference>
<evidence type="ECO:0000259" key="4">
    <source>
        <dbReference type="Pfam" id="PF07992"/>
    </source>
</evidence>
<feature type="region of interest" description="Disordered" evidence="3">
    <location>
        <begin position="210"/>
        <end position="242"/>
    </location>
</feature>
<proteinExistence type="predicted"/>
<dbReference type="InterPro" id="IPR036188">
    <property type="entry name" value="FAD/NAD-bd_sf"/>
</dbReference>
<keyword evidence="6" id="KW-1185">Reference proteome</keyword>
<protein>
    <submittedName>
        <fullName evidence="5">Thioredoxin reductase</fullName>
    </submittedName>
</protein>
<dbReference type="Gene3D" id="3.50.50.60">
    <property type="entry name" value="FAD/NAD(P)-binding domain"/>
    <property type="match status" value="1"/>
</dbReference>
<evidence type="ECO:0000313" key="6">
    <source>
        <dbReference type="Proteomes" id="UP000011553"/>
    </source>
</evidence>
<sequence>MSDYDVLVIGGGIAGRTAGSFTARAGLKTAVFDAGESILRRNAHLENFPGFPVGVNPRLLLDLMREQAERAGCEWVDNEVVDVDRHPKTGFVVKTADSDEWAYRGERVLVATPGRFNYLRELPVETVTEEGKQFVEATSSGRTSVDGIYVAGRMAGKPLQAAIAAGHGAEVAVGLLKDSDAPYAFDWSVPAGYFTERGREIPPGVEEVFPEDRHERERRSLEVMRNHFSERHPEEPDSHPDI</sequence>
<evidence type="ECO:0000313" key="5">
    <source>
        <dbReference type="EMBL" id="EMA08024.1"/>
    </source>
</evidence>
<dbReference type="GO" id="GO:0016491">
    <property type="term" value="F:oxidoreductase activity"/>
    <property type="evidence" value="ECO:0007669"/>
    <property type="project" value="UniProtKB-KW"/>
</dbReference>
<comment type="caution">
    <text evidence="5">The sequence shown here is derived from an EMBL/GenBank/DDBJ whole genome shotgun (WGS) entry which is preliminary data.</text>
</comment>
<evidence type="ECO:0000256" key="2">
    <source>
        <dbReference type="ARBA" id="ARBA00023002"/>
    </source>
</evidence>
<dbReference type="PANTHER" id="PTHR48105">
    <property type="entry name" value="THIOREDOXIN REDUCTASE 1-RELATED-RELATED"/>
    <property type="match status" value="1"/>
</dbReference>
<evidence type="ECO:0000256" key="1">
    <source>
        <dbReference type="ARBA" id="ARBA00022630"/>
    </source>
</evidence>
<reference evidence="5 6" key="1">
    <citation type="journal article" date="2014" name="PLoS Genet.">
        <title>Phylogenetically driven sequencing of extremely halophilic archaea reveals strategies for static and dynamic osmo-response.</title>
        <authorList>
            <person name="Becker E.A."/>
            <person name="Seitzer P.M."/>
            <person name="Tritt A."/>
            <person name="Larsen D."/>
            <person name="Krusor M."/>
            <person name="Yao A.I."/>
            <person name="Wu D."/>
            <person name="Madern D."/>
            <person name="Eisen J.A."/>
            <person name="Darling A.E."/>
            <person name="Facciotti M.T."/>
        </authorList>
    </citation>
    <scope>NUCLEOTIDE SEQUENCE [LARGE SCALE GENOMIC DNA]</scope>
    <source>
        <strain evidence="5 6">ATCC 35960</strain>
    </source>
</reference>
<accession>M0JJ95</accession>
<keyword evidence="2" id="KW-0560">Oxidoreductase</keyword>
<feature type="domain" description="FAD/NAD(P)-binding" evidence="4">
    <location>
        <begin position="4"/>
        <end position="121"/>
    </location>
</feature>
<dbReference type="PRINTS" id="PR00368">
    <property type="entry name" value="FADPNR"/>
</dbReference>
<dbReference type="InterPro" id="IPR050097">
    <property type="entry name" value="Ferredoxin-NADP_redctase_2"/>
</dbReference>
<keyword evidence="1" id="KW-0285">Flavoprotein</keyword>
<dbReference type="AlphaFoldDB" id="M0JJ95"/>
<dbReference type="Pfam" id="PF07992">
    <property type="entry name" value="Pyr_redox_2"/>
    <property type="match status" value="1"/>
</dbReference>
<dbReference type="Proteomes" id="UP000011553">
    <property type="component" value="Unassembled WGS sequence"/>
</dbReference>
<dbReference type="InterPro" id="IPR023753">
    <property type="entry name" value="FAD/NAD-binding_dom"/>
</dbReference>
<organism evidence="5 6">
    <name type="scientific">Haloferax denitrificans ATCC 35960</name>
    <dbReference type="NCBI Taxonomy" id="662478"/>
    <lineage>
        <taxon>Archaea</taxon>
        <taxon>Methanobacteriati</taxon>
        <taxon>Methanobacteriota</taxon>
        <taxon>Stenosarchaea group</taxon>
        <taxon>Halobacteria</taxon>
        <taxon>Halobacteriales</taxon>
        <taxon>Haloferacaceae</taxon>
        <taxon>Haloferax</taxon>
    </lineage>
</organism>
<gene>
    <name evidence="5" type="ORF">C438_02857</name>
</gene>
<dbReference type="SUPFAM" id="SSF51905">
    <property type="entry name" value="FAD/NAD(P)-binding domain"/>
    <property type="match status" value="1"/>
</dbReference>
<name>M0JJ95_9EURY</name>
<dbReference type="PRINTS" id="PR00469">
    <property type="entry name" value="PNDRDTASEII"/>
</dbReference>
<dbReference type="RefSeq" id="WP_004967721.1">
    <property type="nucleotide sequence ID" value="NZ_AOLP01000002.1"/>
</dbReference>
<dbReference type="PATRIC" id="fig|662478.6.peg.528"/>
<evidence type="ECO:0000256" key="3">
    <source>
        <dbReference type="SAM" id="MobiDB-lite"/>
    </source>
</evidence>